<dbReference type="GO" id="GO:0019867">
    <property type="term" value="C:outer membrane"/>
    <property type="evidence" value="ECO:0007669"/>
    <property type="project" value="InterPro"/>
</dbReference>
<dbReference type="PANTHER" id="PTHR30124">
    <property type="entry name" value="MEMBRANE-BOUND LYTIC MUREIN TRANSGLYCOSYLASE A"/>
    <property type="match status" value="1"/>
</dbReference>
<dbReference type="EMBL" id="BMKA01000002">
    <property type="protein sequence ID" value="GGA18680.1"/>
    <property type="molecule type" value="Genomic_DNA"/>
</dbReference>
<feature type="domain" description="Lytic transglycosylase MltA" evidence="6">
    <location>
        <begin position="85"/>
        <end position="219"/>
    </location>
</feature>
<dbReference type="GO" id="GO:0004553">
    <property type="term" value="F:hydrolase activity, hydrolyzing O-glycosyl compounds"/>
    <property type="evidence" value="ECO:0007669"/>
    <property type="project" value="InterPro"/>
</dbReference>
<name>A0A916R0G2_9RHOB</name>
<gene>
    <name evidence="7" type="ORF">GCM10011498_19270</name>
</gene>
<dbReference type="GO" id="GO:0009254">
    <property type="term" value="P:peptidoglycan turnover"/>
    <property type="evidence" value="ECO:0007669"/>
    <property type="project" value="InterPro"/>
</dbReference>
<reference evidence="7" key="2">
    <citation type="submission" date="2020-09" db="EMBL/GenBank/DDBJ databases">
        <authorList>
            <person name="Sun Q."/>
            <person name="Zhou Y."/>
        </authorList>
    </citation>
    <scope>NUCLEOTIDE SEQUENCE</scope>
    <source>
        <strain evidence="7">CGMCC 1.15880</strain>
    </source>
</reference>
<dbReference type="SUPFAM" id="SSF50685">
    <property type="entry name" value="Barwin-like endoglucanases"/>
    <property type="match status" value="1"/>
</dbReference>
<keyword evidence="3" id="KW-0456">Lyase</keyword>
<evidence type="ECO:0000256" key="2">
    <source>
        <dbReference type="ARBA" id="ARBA00012587"/>
    </source>
</evidence>
<evidence type="ECO:0000256" key="5">
    <source>
        <dbReference type="ARBA" id="ARBA00030918"/>
    </source>
</evidence>
<dbReference type="Pfam" id="PF03562">
    <property type="entry name" value="MltA"/>
    <property type="match status" value="1"/>
</dbReference>
<protein>
    <recommendedName>
        <fullName evidence="2">peptidoglycan lytic exotransglycosylase</fullName>
        <ecNumber evidence="2">4.2.2.n1</ecNumber>
    </recommendedName>
    <alternativeName>
        <fullName evidence="5">Murein hydrolase A</fullName>
    </alternativeName>
</protein>
<comment type="catalytic activity">
    <reaction evidence="1">
        <text>Exolytic cleavage of the (1-&gt;4)-beta-glycosidic linkage between N-acetylmuramic acid (MurNAc) and N-acetylglucosamine (GlcNAc) residues in peptidoglycan, from either the reducing or the non-reducing ends of the peptidoglycan chains, with concomitant formation of a 1,6-anhydrobond in the MurNAc residue.</text>
        <dbReference type="EC" id="4.2.2.n1"/>
    </reaction>
</comment>
<dbReference type="EC" id="4.2.2.n1" evidence="2"/>
<dbReference type="AlphaFoldDB" id="A0A916R0G2"/>
<dbReference type="RefSeq" id="WP_188673942.1">
    <property type="nucleotide sequence ID" value="NZ_BMKA01000002.1"/>
</dbReference>
<dbReference type="InterPro" id="IPR010611">
    <property type="entry name" value="3D_dom"/>
</dbReference>
<dbReference type="PANTHER" id="PTHR30124:SF0">
    <property type="entry name" value="MEMBRANE-BOUND LYTIC MUREIN TRANSGLYCOSYLASE A"/>
    <property type="match status" value="1"/>
</dbReference>
<keyword evidence="8" id="KW-1185">Reference proteome</keyword>
<dbReference type="Gene3D" id="2.40.240.50">
    <property type="entry name" value="Barwin-like endoglucanases"/>
    <property type="match status" value="1"/>
</dbReference>
<reference evidence="7" key="1">
    <citation type="journal article" date="2014" name="Int. J. Syst. Evol. Microbiol.">
        <title>Complete genome sequence of Corynebacterium casei LMG S-19264T (=DSM 44701T), isolated from a smear-ripened cheese.</title>
        <authorList>
            <consortium name="US DOE Joint Genome Institute (JGI-PGF)"/>
            <person name="Walter F."/>
            <person name="Albersmeier A."/>
            <person name="Kalinowski J."/>
            <person name="Ruckert C."/>
        </authorList>
    </citation>
    <scope>NUCLEOTIDE SEQUENCE</scope>
    <source>
        <strain evidence="7">CGMCC 1.15880</strain>
    </source>
</reference>
<dbReference type="InterPro" id="IPR005300">
    <property type="entry name" value="MltA_B"/>
</dbReference>
<dbReference type="InterPro" id="IPR026044">
    <property type="entry name" value="MltA"/>
</dbReference>
<dbReference type="Pfam" id="PF06725">
    <property type="entry name" value="3D"/>
    <property type="match status" value="1"/>
</dbReference>
<comment type="caution">
    <text evidence="7">The sequence shown here is derived from an EMBL/GenBank/DDBJ whole genome shotgun (WGS) entry which is preliminary data.</text>
</comment>
<evidence type="ECO:0000256" key="1">
    <source>
        <dbReference type="ARBA" id="ARBA00001420"/>
    </source>
</evidence>
<accession>A0A916R0G2</accession>
<dbReference type="PIRSF" id="PIRSF019422">
    <property type="entry name" value="MltA"/>
    <property type="match status" value="1"/>
</dbReference>
<sequence length="325" mass="35890">MTVKAVSFSELPDWETDDHGAALAVFVQSCDKIRVNNQTQAQDWSELCAFAKKTTDARAFFELFFQPVLIEDGKHTLFTGYYEPEIVGSRYRAGKFQYPLYKRPREMTLGKPWKTRAEIESGALAGRGLELAWLSDPVENFFLHVQGSGRIKLNEGGAMRVGFDGKNGQPYRSIGKEMVRRGILSAHKASAGRIKAWVRKNPNDGRRILQHNPSFVFFRELAGLDVEAGPPGAMGVSVSTGRTIAVDDDYIPLGAPVWIDKKGKDPIRRLMVAQDVGSAIKGAQRADIYYGSGAEAGRTAGRIKDGGRMYTLLPHASVKRLLPEG</sequence>
<dbReference type="GO" id="GO:0071555">
    <property type="term" value="P:cell wall organization"/>
    <property type="evidence" value="ECO:0007669"/>
    <property type="project" value="UniProtKB-KW"/>
</dbReference>
<dbReference type="Gene3D" id="2.40.40.10">
    <property type="entry name" value="RlpA-like domain"/>
    <property type="match status" value="2"/>
</dbReference>
<evidence type="ECO:0000259" key="6">
    <source>
        <dbReference type="SMART" id="SM00925"/>
    </source>
</evidence>
<dbReference type="GO" id="GO:0009253">
    <property type="term" value="P:peptidoglycan catabolic process"/>
    <property type="evidence" value="ECO:0007669"/>
    <property type="project" value="TreeGrafter"/>
</dbReference>
<dbReference type="CDD" id="cd14485">
    <property type="entry name" value="mltA_like_LT_A"/>
    <property type="match status" value="1"/>
</dbReference>
<dbReference type="CDD" id="cd14668">
    <property type="entry name" value="mlta_B"/>
    <property type="match status" value="1"/>
</dbReference>
<keyword evidence="4" id="KW-0961">Cell wall biogenesis/degradation</keyword>
<evidence type="ECO:0000256" key="3">
    <source>
        <dbReference type="ARBA" id="ARBA00023239"/>
    </source>
</evidence>
<evidence type="ECO:0000313" key="8">
    <source>
        <dbReference type="Proteomes" id="UP000628017"/>
    </source>
</evidence>
<dbReference type="GO" id="GO:0008933">
    <property type="term" value="F:peptidoglycan lytic transglycosylase activity"/>
    <property type="evidence" value="ECO:0007669"/>
    <property type="project" value="TreeGrafter"/>
</dbReference>
<evidence type="ECO:0000313" key="7">
    <source>
        <dbReference type="EMBL" id="GGA18680.1"/>
    </source>
</evidence>
<dbReference type="Proteomes" id="UP000628017">
    <property type="component" value="Unassembled WGS sequence"/>
</dbReference>
<dbReference type="SMART" id="SM00925">
    <property type="entry name" value="MltA"/>
    <property type="match status" value="1"/>
</dbReference>
<dbReference type="PROSITE" id="PS51257">
    <property type="entry name" value="PROKAR_LIPOPROTEIN"/>
    <property type="match status" value="1"/>
</dbReference>
<dbReference type="InterPro" id="IPR036908">
    <property type="entry name" value="RlpA-like_sf"/>
</dbReference>
<organism evidence="7 8">
    <name type="scientific">Neptunicoccus cionae</name>
    <dbReference type="NCBI Taxonomy" id="2035344"/>
    <lineage>
        <taxon>Bacteria</taxon>
        <taxon>Pseudomonadati</taxon>
        <taxon>Pseudomonadota</taxon>
        <taxon>Alphaproteobacteria</taxon>
        <taxon>Rhodobacterales</taxon>
        <taxon>Paracoccaceae</taxon>
        <taxon>Neptunicoccus</taxon>
    </lineage>
</organism>
<proteinExistence type="predicted"/>
<evidence type="ECO:0000256" key="4">
    <source>
        <dbReference type="ARBA" id="ARBA00023316"/>
    </source>
</evidence>